<proteinExistence type="predicted"/>
<dbReference type="GO" id="GO:0003677">
    <property type="term" value="F:DNA binding"/>
    <property type="evidence" value="ECO:0007669"/>
    <property type="project" value="UniProtKB-KW"/>
</dbReference>
<dbReference type="Pfam" id="PF00172">
    <property type="entry name" value="Zn_clus"/>
    <property type="match status" value="1"/>
</dbReference>
<dbReference type="InterPro" id="IPR036864">
    <property type="entry name" value="Zn2-C6_fun-type_DNA-bd_sf"/>
</dbReference>
<feature type="domain" description="Zn(2)-C6 fungal-type" evidence="7">
    <location>
        <begin position="14"/>
        <end position="45"/>
    </location>
</feature>
<dbReference type="PANTHER" id="PTHR31001:SF90">
    <property type="entry name" value="CENTROMERE DNA-BINDING PROTEIN COMPLEX CBF3 SUBUNIT B"/>
    <property type="match status" value="1"/>
</dbReference>
<dbReference type="PANTHER" id="PTHR31001">
    <property type="entry name" value="UNCHARACTERIZED TRANSCRIPTIONAL REGULATORY PROTEIN"/>
    <property type="match status" value="1"/>
</dbReference>
<gene>
    <name evidence="8" type="ORF">BO97DRAFT_440552</name>
</gene>
<evidence type="ECO:0000313" key="8">
    <source>
        <dbReference type="EMBL" id="RAL15959.1"/>
    </source>
</evidence>
<reference evidence="8 9" key="1">
    <citation type="submission" date="2018-02" db="EMBL/GenBank/DDBJ databases">
        <title>The genomes of Aspergillus section Nigri reveals drivers in fungal speciation.</title>
        <authorList>
            <consortium name="DOE Joint Genome Institute"/>
            <person name="Vesth T.C."/>
            <person name="Nybo J."/>
            <person name="Theobald S."/>
            <person name="Brandl J."/>
            <person name="Frisvad J.C."/>
            <person name="Nielsen K.F."/>
            <person name="Lyhne E.K."/>
            <person name="Kogle M.E."/>
            <person name="Kuo A."/>
            <person name="Riley R."/>
            <person name="Clum A."/>
            <person name="Nolan M."/>
            <person name="Lipzen A."/>
            <person name="Salamov A."/>
            <person name="Henrissat B."/>
            <person name="Wiebenga A."/>
            <person name="De vries R.P."/>
            <person name="Grigoriev I.V."/>
            <person name="Mortensen U.H."/>
            <person name="Andersen M.R."/>
            <person name="Baker S.E."/>
        </authorList>
    </citation>
    <scope>NUCLEOTIDE SEQUENCE [LARGE SCALE GENOMIC DNA]</scope>
    <source>
        <strain evidence="8 9">CBS 101889</strain>
    </source>
</reference>
<dbReference type="RefSeq" id="XP_025555113.1">
    <property type="nucleotide sequence ID" value="XM_025698089.1"/>
</dbReference>
<dbReference type="EMBL" id="KZ824270">
    <property type="protein sequence ID" value="RAL15959.1"/>
    <property type="molecule type" value="Genomic_DNA"/>
</dbReference>
<dbReference type="PROSITE" id="PS50048">
    <property type="entry name" value="ZN2_CY6_FUNGAL_2"/>
    <property type="match status" value="1"/>
</dbReference>
<organism evidence="8 9">
    <name type="scientific">Aspergillus homomorphus (strain CBS 101889)</name>
    <dbReference type="NCBI Taxonomy" id="1450537"/>
    <lineage>
        <taxon>Eukaryota</taxon>
        <taxon>Fungi</taxon>
        <taxon>Dikarya</taxon>
        <taxon>Ascomycota</taxon>
        <taxon>Pezizomycotina</taxon>
        <taxon>Eurotiomycetes</taxon>
        <taxon>Eurotiomycetidae</taxon>
        <taxon>Eurotiales</taxon>
        <taxon>Aspergillaceae</taxon>
        <taxon>Aspergillus</taxon>
        <taxon>Aspergillus subgen. Circumdati</taxon>
    </lineage>
</organism>
<accession>A0A395I822</accession>
<evidence type="ECO:0000256" key="5">
    <source>
        <dbReference type="ARBA" id="ARBA00023242"/>
    </source>
</evidence>
<dbReference type="PROSITE" id="PS00463">
    <property type="entry name" value="ZN2_CY6_FUNGAL_1"/>
    <property type="match status" value="1"/>
</dbReference>
<protein>
    <recommendedName>
        <fullName evidence="7">Zn(2)-C6 fungal-type domain-containing protein</fullName>
    </recommendedName>
</protein>
<sequence length="702" mass="79118">MPQQMRETQRVPRTCIQCARRKVKCSKKIPCDACIRRGDSAACMREVVKVHGKVTIAVDEDDSDQSEATLNSRLVQENLSLKTRIRQLESVLQRPELLKLETELFRPAPAADMSHSSEKILNDFQRLPFGLLAESPNDSADTLRPRDDHVLLILPARRWSEVIVQFSLKHLGWVHCALDPTVFAKEHDAFWDQLIGLGNSRNHGWNAVYLSVLTVGVYFMNDDMIEGFQFFHESYLTGPSGEVSRSRMTTQLCRIWCEAAIKELEHADYISKPSISTVQAIAILNIVHKNLGQSSREYILHGLAVNVARLIGIDRLGEGCEIPPLLRDTETNTHPNVYRRLWWTLVIIDWMTVWSRPISIHPGSFTTALEISEGSRTPESSSEAEPSSPFEYHKAMAQLAATMQNTVRSIKEWNSRTVQASLEEIDAVASSFPPHLSYSGLDTSRSTVEAPSWMDVQRYLVWNLLDTWRINLSVALIPQLLGNPKANEDAVHTSAVSAAKSILHRRYHDPTPHFQKFWAVTCSAVSAGIFLCLDLICFGHLRSPTEVTQAKELILVNIQMLESSYTETRHGALLVLRRLAYLHDILYHRHEIDQRAFANIMKLMASPRLWTSVADTESTLRFLFAGSGSSSKPWEVQQSESENTTHSGEVAQEDAVDEFGNYPTDSAPVPYFEELFGASELIDMSLPWIDPATLMAFANNVP</sequence>
<name>A0A395I822_ASPHC</name>
<keyword evidence="4" id="KW-0804">Transcription</keyword>
<evidence type="ECO:0000256" key="3">
    <source>
        <dbReference type="ARBA" id="ARBA00023125"/>
    </source>
</evidence>
<dbReference type="GeneID" id="37202378"/>
<dbReference type="GO" id="GO:0009893">
    <property type="term" value="P:positive regulation of metabolic process"/>
    <property type="evidence" value="ECO:0007669"/>
    <property type="project" value="UniProtKB-ARBA"/>
</dbReference>
<evidence type="ECO:0000256" key="4">
    <source>
        <dbReference type="ARBA" id="ARBA00023163"/>
    </source>
</evidence>
<dbReference type="CDD" id="cd00067">
    <property type="entry name" value="GAL4"/>
    <property type="match status" value="1"/>
</dbReference>
<dbReference type="Proteomes" id="UP000248961">
    <property type="component" value="Unassembled WGS sequence"/>
</dbReference>
<keyword evidence="3" id="KW-0238">DNA-binding</keyword>
<comment type="subcellular location">
    <subcellularLocation>
        <location evidence="1">Nucleus</location>
    </subcellularLocation>
</comment>
<dbReference type="CDD" id="cd12148">
    <property type="entry name" value="fungal_TF_MHR"/>
    <property type="match status" value="1"/>
</dbReference>
<dbReference type="InterPro" id="IPR050613">
    <property type="entry name" value="Sec_Metabolite_Reg"/>
</dbReference>
<dbReference type="InterPro" id="IPR031760">
    <property type="entry name" value="Cep3_C"/>
</dbReference>
<dbReference type="Gene3D" id="4.10.240.10">
    <property type="entry name" value="Zn(2)-C6 fungal-type DNA-binding domain"/>
    <property type="match status" value="1"/>
</dbReference>
<evidence type="ECO:0000256" key="1">
    <source>
        <dbReference type="ARBA" id="ARBA00004123"/>
    </source>
</evidence>
<dbReference type="GO" id="GO:0008270">
    <property type="term" value="F:zinc ion binding"/>
    <property type="evidence" value="ECO:0007669"/>
    <property type="project" value="InterPro"/>
</dbReference>
<dbReference type="GO" id="GO:0000981">
    <property type="term" value="F:DNA-binding transcription factor activity, RNA polymerase II-specific"/>
    <property type="evidence" value="ECO:0007669"/>
    <property type="project" value="InterPro"/>
</dbReference>
<dbReference type="STRING" id="1450537.A0A395I822"/>
<evidence type="ECO:0000256" key="2">
    <source>
        <dbReference type="ARBA" id="ARBA00023015"/>
    </source>
</evidence>
<evidence type="ECO:0000259" key="7">
    <source>
        <dbReference type="PROSITE" id="PS50048"/>
    </source>
</evidence>
<feature type="compositionally biased region" description="Polar residues" evidence="6">
    <location>
        <begin position="628"/>
        <end position="647"/>
    </location>
</feature>
<dbReference type="AlphaFoldDB" id="A0A395I822"/>
<dbReference type="SMART" id="SM00066">
    <property type="entry name" value="GAL4"/>
    <property type="match status" value="1"/>
</dbReference>
<keyword evidence="2" id="KW-0805">Transcription regulation</keyword>
<dbReference type="SUPFAM" id="SSF57701">
    <property type="entry name" value="Zn2/Cys6 DNA-binding domain"/>
    <property type="match status" value="1"/>
</dbReference>
<dbReference type="InterPro" id="IPR001138">
    <property type="entry name" value="Zn2Cys6_DnaBD"/>
</dbReference>
<evidence type="ECO:0000313" key="9">
    <source>
        <dbReference type="Proteomes" id="UP000248961"/>
    </source>
</evidence>
<evidence type="ECO:0000256" key="6">
    <source>
        <dbReference type="SAM" id="MobiDB-lite"/>
    </source>
</evidence>
<dbReference type="GO" id="GO:0005634">
    <property type="term" value="C:nucleus"/>
    <property type="evidence" value="ECO:0007669"/>
    <property type="project" value="UniProtKB-SubCell"/>
</dbReference>
<keyword evidence="9" id="KW-1185">Reference proteome</keyword>
<feature type="region of interest" description="Disordered" evidence="6">
    <location>
        <begin position="628"/>
        <end position="649"/>
    </location>
</feature>
<dbReference type="Pfam" id="PF16846">
    <property type="entry name" value="Cep3"/>
    <property type="match status" value="1"/>
</dbReference>
<keyword evidence="5" id="KW-0539">Nucleus</keyword>
<dbReference type="OrthoDB" id="1747771at2759"/>
<dbReference type="VEuPathDB" id="FungiDB:BO97DRAFT_440552"/>